<keyword evidence="2" id="KW-1185">Reference proteome</keyword>
<evidence type="ECO:0000313" key="2">
    <source>
        <dbReference type="Proteomes" id="UP000695022"/>
    </source>
</evidence>
<dbReference type="RefSeq" id="XP_014673426.1">
    <property type="nucleotide sequence ID" value="XM_014817940.1"/>
</dbReference>
<protein>
    <submittedName>
        <fullName evidence="3">Uncharacterized protein LOC106813727</fullName>
    </submittedName>
</protein>
<feature type="compositionally biased region" description="Polar residues" evidence="1">
    <location>
        <begin position="17"/>
        <end position="29"/>
    </location>
</feature>
<dbReference type="GeneID" id="106813727"/>
<feature type="region of interest" description="Disordered" evidence="1">
    <location>
        <begin position="177"/>
        <end position="198"/>
    </location>
</feature>
<gene>
    <name evidence="3" type="primary">LOC106813727</name>
</gene>
<evidence type="ECO:0000256" key="1">
    <source>
        <dbReference type="SAM" id="MobiDB-lite"/>
    </source>
</evidence>
<reference evidence="3" key="1">
    <citation type="submission" date="2025-08" db="UniProtKB">
        <authorList>
            <consortium name="RefSeq"/>
        </authorList>
    </citation>
    <scope>IDENTIFICATION</scope>
</reference>
<dbReference type="Proteomes" id="UP000695022">
    <property type="component" value="Unplaced"/>
</dbReference>
<sequence>MDAGNNSTAETELETMNGYQGTSLRSSPRTKTKDKERKPAQQSIDIVDGYPGKFLENITNNLGVDREPDLGLALTVWNCWASSMNKKPKCHRSDANLPAHIPYAGELSMLTSEQAETCLLLLLSRLRVGGSVALPIPSLVRIYNHLANFFMLSCANPATYTSLILRGLHIGKELQRQRGADGRTSDAEDATSVVGGAGVTPVTAEHENALWDSSVFSVDSAEGASYAAFFYMCKTFRLLDLQKHARLSPSDLITDEREDTDGKMRQCLRLTPSDGQR</sequence>
<name>A0ABM1EMK5_PRICU</name>
<proteinExistence type="predicted"/>
<feature type="compositionally biased region" description="Polar residues" evidence="1">
    <location>
        <begin position="1"/>
        <end position="10"/>
    </location>
</feature>
<accession>A0ABM1EMK5</accession>
<organism evidence="2 3">
    <name type="scientific">Priapulus caudatus</name>
    <name type="common">Priapulid worm</name>
    <dbReference type="NCBI Taxonomy" id="37621"/>
    <lineage>
        <taxon>Eukaryota</taxon>
        <taxon>Metazoa</taxon>
        <taxon>Ecdysozoa</taxon>
        <taxon>Scalidophora</taxon>
        <taxon>Priapulida</taxon>
        <taxon>Priapulimorpha</taxon>
        <taxon>Priapulimorphida</taxon>
        <taxon>Priapulidae</taxon>
        <taxon>Priapulus</taxon>
    </lineage>
</organism>
<evidence type="ECO:0000313" key="3">
    <source>
        <dbReference type="RefSeq" id="XP_014673426.1"/>
    </source>
</evidence>
<feature type="compositionally biased region" description="Basic and acidic residues" evidence="1">
    <location>
        <begin position="177"/>
        <end position="186"/>
    </location>
</feature>
<feature type="region of interest" description="Disordered" evidence="1">
    <location>
        <begin position="1"/>
        <end position="42"/>
    </location>
</feature>